<accession>A0A4Y8ZKG9</accession>
<proteinExistence type="predicted"/>
<dbReference type="EMBL" id="SPDV01000079">
    <property type="protein sequence ID" value="TFI56434.1"/>
    <property type="molecule type" value="Genomic_DNA"/>
</dbReference>
<evidence type="ECO:0000256" key="1">
    <source>
        <dbReference type="SAM" id="MobiDB-lite"/>
    </source>
</evidence>
<keyword evidence="4" id="KW-1185">Reference proteome</keyword>
<protein>
    <submittedName>
        <fullName evidence="3">Uncharacterized protein</fullName>
    </submittedName>
</protein>
<evidence type="ECO:0000256" key="2">
    <source>
        <dbReference type="SAM" id="SignalP"/>
    </source>
</evidence>
<name>A0A4Y8ZKG9_9SPHN</name>
<dbReference type="AlphaFoldDB" id="A0A4Y8ZKG9"/>
<evidence type="ECO:0000313" key="4">
    <source>
        <dbReference type="Proteomes" id="UP000298213"/>
    </source>
</evidence>
<organism evidence="3 4">
    <name type="scientific">Sphingomonas parva</name>
    <dbReference type="NCBI Taxonomy" id="2555898"/>
    <lineage>
        <taxon>Bacteria</taxon>
        <taxon>Pseudomonadati</taxon>
        <taxon>Pseudomonadota</taxon>
        <taxon>Alphaproteobacteria</taxon>
        <taxon>Sphingomonadales</taxon>
        <taxon>Sphingomonadaceae</taxon>
        <taxon>Sphingomonas</taxon>
    </lineage>
</organism>
<comment type="caution">
    <text evidence="3">The sequence shown here is derived from an EMBL/GenBank/DDBJ whole genome shotgun (WGS) entry which is preliminary data.</text>
</comment>
<dbReference type="Proteomes" id="UP000298213">
    <property type="component" value="Unassembled WGS sequence"/>
</dbReference>
<sequence length="191" mass="19255">MLKPVLAALALTGAVAAAPALAGGAPAAARPEAVKLLKVALPDGRVGLVRYTGEVPPQVVLVPVRQVADPFAAFEAMFADMDRQMDAMMRQAAALAARTPAVDPRRVTMAGAAPGAALPANTISRSFVSFSNGGKVCSRSTLVTAGPDGKPQVRESQEGDCEGLAAPAAPNTPAKPAAAPAAPAIDLRDTI</sequence>
<feature type="signal peptide" evidence="2">
    <location>
        <begin position="1"/>
        <end position="22"/>
    </location>
</feature>
<evidence type="ECO:0000313" key="3">
    <source>
        <dbReference type="EMBL" id="TFI56434.1"/>
    </source>
</evidence>
<feature type="region of interest" description="Disordered" evidence="1">
    <location>
        <begin position="146"/>
        <end position="191"/>
    </location>
</feature>
<feature type="compositionally biased region" description="Low complexity" evidence="1">
    <location>
        <begin position="165"/>
        <end position="184"/>
    </location>
</feature>
<feature type="chain" id="PRO_5021256402" evidence="2">
    <location>
        <begin position="23"/>
        <end position="191"/>
    </location>
</feature>
<keyword evidence="2" id="KW-0732">Signal</keyword>
<reference evidence="3 4" key="1">
    <citation type="submission" date="2019-03" db="EMBL/GenBank/DDBJ databases">
        <title>Genome sequence of Sphingomonas sp. 17J27-24.</title>
        <authorList>
            <person name="Kim M."/>
            <person name="Maeng S."/>
            <person name="Sathiyaraj S."/>
        </authorList>
    </citation>
    <scope>NUCLEOTIDE SEQUENCE [LARGE SCALE GENOMIC DNA]</scope>
    <source>
        <strain evidence="3 4">17J27-24</strain>
    </source>
</reference>
<dbReference type="RefSeq" id="WP_135090482.1">
    <property type="nucleotide sequence ID" value="NZ_SPDV01000079.1"/>
</dbReference>
<gene>
    <name evidence="3" type="ORF">E2493_20195</name>
</gene>